<feature type="compositionally biased region" description="Polar residues" evidence="4">
    <location>
        <begin position="1"/>
        <end position="19"/>
    </location>
</feature>
<dbReference type="GO" id="GO:0009982">
    <property type="term" value="F:pseudouridine synthase activity"/>
    <property type="evidence" value="ECO:0007669"/>
    <property type="project" value="InterPro"/>
</dbReference>
<feature type="compositionally biased region" description="Basic and acidic residues" evidence="4">
    <location>
        <begin position="91"/>
        <end position="145"/>
    </location>
</feature>
<feature type="compositionally biased region" description="Acidic residues" evidence="4">
    <location>
        <begin position="362"/>
        <end position="383"/>
    </location>
</feature>
<dbReference type="InterPro" id="IPR020095">
    <property type="entry name" value="PsdUridine_synth_TruA_C"/>
</dbReference>
<feature type="compositionally biased region" description="Basic and acidic residues" evidence="4">
    <location>
        <begin position="540"/>
        <end position="555"/>
    </location>
</feature>
<feature type="region of interest" description="Disordered" evidence="4">
    <location>
        <begin position="482"/>
        <end position="612"/>
    </location>
</feature>
<dbReference type="Gene3D" id="3.30.70.580">
    <property type="entry name" value="Pseudouridine synthase I, catalytic domain, N-terminal subdomain"/>
    <property type="match status" value="1"/>
</dbReference>
<feature type="compositionally biased region" description="Basic and acidic residues" evidence="4">
    <location>
        <begin position="158"/>
        <end position="187"/>
    </location>
</feature>
<feature type="compositionally biased region" description="Low complexity" evidence="4">
    <location>
        <begin position="558"/>
        <end position="573"/>
    </location>
</feature>
<dbReference type="InterPro" id="IPR020103">
    <property type="entry name" value="PsdUridine_synth_cat_dom_sf"/>
</dbReference>
<evidence type="ECO:0000256" key="1">
    <source>
        <dbReference type="ARBA" id="ARBA00009375"/>
    </source>
</evidence>
<dbReference type="Proteomes" id="UP000221165">
    <property type="component" value="Unassembled WGS sequence"/>
</dbReference>
<feature type="compositionally biased region" description="Basic and acidic residues" evidence="4">
    <location>
        <begin position="346"/>
        <end position="361"/>
    </location>
</feature>
<dbReference type="SUPFAM" id="SSF55120">
    <property type="entry name" value="Pseudouridine synthase"/>
    <property type="match status" value="2"/>
</dbReference>
<feature type="compositionally biased region" description="Basic and acidic residues" evidence="4">
    <location>
        <begin position="747"/>
        <end position="757"/>
    </location>
</feature>
<feature type="compositionally biased region" description="Low complexity" evidence="4">
    <location>
        <begin position="314"/>
        <end position="323"/>
    </location>
</feature>
<dbReference type="GO" id="GO:0031119">
    <property type="term" value="P:tRNA pseudouridine synthesis"/>
    <property type="evidence" value="ECO:0007669"/>
    <property type="project" value="TreeGrafter"/>
</dbReference>
<dbReference type="VEuPathDB" id="ToxoDB:CSUI_006973"/>
<sequence length="1054" mass="119540">MNSLNPLLDQNDQGVSTASHAGGVCTPGLQDRRRETACSRGTSSSSSISTPTTETASSPSTNHVSLMKERKKPFCLSSSSSTLRKVGSSLPDKEGELAPSRREDEREKEREDQQIKEKQEREEEKYQREEHRRTPEKRDRLDRKMTHGNVSLSTYIAKKGDTKEGPEEEKKKHEQGELEDKRGKEDINFLNTTQGKKKRKPQFQRCRNSERVKYLKKRRKERIQRHSDLLQHLLQSERQVHTSSAERNAQSTTGEKDAVRIPRIPKKKYALLFGYNGEKFHGLQKQFNPTTDDVFLSHSRFEAEGKTSLLTTNSISSSSSSSSDTRDAGSVRRLSSPLDEEEEEEREVHSDRKGSTCRAREQEEEEGQDQEDREDEEEEEEKDGETAERREGKMELPQQSSSSPQGHRGVLSSSSFCSSGVRTVEGVLESCLFEAGGIAASHLGCLQKLQWSRAARTDRGVHAACNLVSLKLSLGLVDFRKEGNGEKSQNKNDQENLRSLSSSSSPSSSSPPASIRKNEEKAKDREDEEKTSESNNETIDVDKKMSKSEAKHGKQTEATSSYSLSSCSSPAASLGGGEGEEKEKSGERREGEEEEEEDYSETRREGKDEGGALDWQRKREREFMIRLNSFLPSDIRCFSVIRVTKNFDARISCSRRRYLYILPAWVLHPVCIRKDLQETFQTFLQAESQFRVSSRSSCPSYSSRHSPSSSSSVSISVSSSSSTPACISESREKLRSSLCLRENDVAKNEEKKERKDLTSSSSFSWTSADPLVDRKVEQEEKVKSKEEKEAERREEKVSLPRNRHERERGGPLSLHAKKQLNDALLYLKETKDLSSSPSPSFSSGERNMTSAIPQDTPDREKKEEDKGSTDKSEEEGGKEKQAEEGKEEETPQVKGREEAEEEEETKKKKKERERAIERAAEAVRKEGRCQLGDRLLGRPPPVCTPHLDRDFFERHRDSFSIDSRYKPLATDELEERLRAVMKIYEGTHYFRNFTKKSKNKDISSNSPASYKRHIHSVSVSRTKVAGVDDEDLLLVELEGQSFLFNQIRKMMGIK</sequence>
<feature type="compositionally biased region" description="Basic and acidic residues" evidence="4">
    <location>
        <begin position="856"/>
        <end position="897"/>
    </location>
</feature>
<dbReference type="RefSeq" id="XP_067920900.1">
    <property type="nucleotide sequence ID" value="XM_068067123.1"/>
</dbReference>
<feature type="region of interest" description="Disordered" evidence="4">
    <location>
        <begin position="235"/>
        <end position="263"/>
    </location>
</feature>
<evidence type="ECO:0000256" key="3">
    <source>
        <dbReference type="ARBA" id="ARBA00023235"/>
    </source>
</evidence>
<dbReference type="OrthoDB" id="10256309at2759"/>
<evidence type="ECO:0000256" key="4">
    <source>
        <dbReference type="SAM" id="MobiDB-lite"/>
    </source>
</evidence>
<dbReference type="Pfam" id="PF01416">
    <property type="entry name" value="PseudoU_synth_1"/>
    <property type="match status" value="1"/>
</dbReference>
<feature type="compositionally biased region" description="Low complexity" evidence="4">
    <location>
        <begin position="834"/>
        <end position="843"/>
    </location>
</feature>
<dbReference type="InterPro" id="IPR020097">
    <property type="entry name" value="PsdUridine_synth_TruA_a/b_dom"/>
</dbReference>
<evidence type="ECO:0000313" key="7">
    <source>
        <dbReference type="Proteomes" id="UP000221165"/>
    </source>
</evidence>
<evidence type="ECO:0000256" key="2">
    <source>
        <dbReference type="ARBA" id="ARBA00022694"/>
    </source>
</evidence>
<organism evidence="6 7">
    <name type="scientific">Cystoisospora suis</name>
    <dbReference type="NCBI Taxonomy" id="483139"/>
    <lineage>
        <taxon>Eukaryota</taxon>
        <taxon>Sar</taxon>
        <taxon>Alveolata</taxon>
        <taxon>Apicomplexa</taxon>
        <taxon>Conoidasida</taxon>
        <taxon>Coccidia</taxon>
        <taxon>Eucoccidiorida</taxon>
        <taxon>Eimeriorina</taxon>
        <taxon>Sarcocystidae</taxon>
        <taxon>Cystoisospora</taxon>
    </lineage>
</organism>
<feature type="region of interest" description="Disordered" evidence="4">
    <location>
        <begin position="773"/>
        <end position="911"/>
    </location>
</feature>
<comment type="caution">
    <text evidence="6">The sequence shown here is derived from an EMBL/GenBank/DDBJ whole genome shotgun (WGS) entry which is preliminary data.</text>
</comment>
<keyword evidence="3" id="KW-0413">Isomerase</keyword>
<evidence type="ECO:0000313" key="6">
    <source>
        <dbReference type="EMBL" id="PHJ19198.1"/>
    </source>
</evidence>
<feature type="compositionally biased region" description="Low complexity" evidence="4">
    <location>
        <begin position="42"/>
        <end position="61"/>
    </location>
</feature>
<feature type="compositionally biased region" description="Basic and acidic residues" evidence="4">
    <location>
        <begin position="516"/>
        <end position="525"/>
    </location>
</feature>
<feature type="compositionally biased region" description="Low complexity" evidence="4">
    <location>
        <begin position="499"/>
        <end position="514"/>
    </location>
</feature>
<keyword evidence="7" id="KW-1185">Reference proteome</keyword>
<comment type="similarity">
    <text evidence="1">Belongs to the tRNA pseudouridine synthase TruA family.</text>
</comment>
<feature type="compositionally biased region" description="Basic residues" evidence="4">
    <location>
        <begin position="214"/>
        <end position="223"/>
    </location>
</feature>
<name>A0A2C6KRM5_9APIC</name>
<feature type="compositionally biased region" description="Polar residues" evidence="4">
    <location>
        <begin position="235"/>
        <end position="253"/>
    </location>
</feature>
<feature type="compositionally biased region" description="Basic and acidic residues" evidence="4">
    <location>
        <begin position="773"/>
        <end position="809"/>
    </location>
</feature>
<dbReference type="InterPro" id="IPR001406">
    <property type="entry name" value="PsdUridine_synth_TruA"/>
</dbReference>
<feature type="compositionally biased region" description="Basic and acidic residues" evidence="4">
    <location>
        <begin position="600"/>
        <end position="612"/>
    </location>
</feature>
<feature type="compositionally biased region" description="Basic and acidic residues" evidence="4">
    <location>
        <begin position="384"/>
        <end position="394"/>
    </location>
</feature>
<dbReference type="PANTHER" id="PTHR11142:SF4">
    <property type="entry name" value="PSEUDOURIDYLATE SYNTHASE 1 HOMOLOG"/>
    <property type="match status" value="1"/>
</dbReference>
<dbReference type="GeneID" id="94430334"/>
<dbReference type="Gene3D" id="3.30.70.660">
    <property type="entry name" value="Pseudouridine synthase I, catalytic domain, C-terminal subdomain"/>
    <property type="match status" value="1"/>
</dbReference>
<accession>A0A2C6KRM5</accession>
<dbReference type="EMBL" id="MIGC01003591">
    <property type="protein sequence ID" value="PHJ19198.1"/>
    <property type="molecule type" value="Genomic_DNA"/>
</dbReference>
<evidence type="ECO:0000259" key="5">
    <source>
        <dbReference type="Pfam" id="PF01416"/>
    </source>
</evidence>
<feature type="compositionally biased region" description="Polar residues" evidence="4">
    <location>
        <begin position="844"/>
        <end position="853"/>
    </location>
</feature>
<dbReference type="AlphaFoldDB" id="A0A2C6KRM5"/>
<reference evidence="6 7" key="1">
    <citation type="journal article" date="2017" name="Int. J. Parasitol.">
        <title>The genome of the protozoan parasite Cystoisospora suis and a reverse vaccinology approach to identify vaccine candidates.</title>
        <authorList>
            <person name="Palmieri N."/>
            <person name="Shrestha A."/>
            <person name="Ruttkowski B."/>
            <person name="Beck T."/>
            <person name="Vogl C."/>
            <person name="Tomley F."/>
            <person name="Blake D.P."/>
            <person name="Joachim A."/>
        </authorList>
    </citation>
    <scope>NUCLEOTIDE SEQUENCE [LARGE SCALE GENOMIC DNA]</scope>
    <source>
        <strain evidence="6 7">Wien I</strain>
    </source>
</reference>
<proteinExistence type="inferred from homology"/>
<gene>
    <name evidence="6" type="ORF">CSUI_006973</name>
</gene>
<feature type="region of interest" description="Disordered" evidence="4">
    <location>
        <begin position="311"/>
        <end position="415"/>
    </location>
</feature>
<dbReference type="InterPro" id="IPR020094">
    <property type="entry name" value="TruA/RsuA/RluB/E/F_N"/>
</dbReference>
<dbReference type="PANTHER" id="PTHR11142">
    <property type="entry name" value="PSEUDOURIDYLATE SYNTHASE"/>
    <property type="match status" value="1"/>
</dbReference>
<dbReference type="GO" id="GO:0005634">
    <property type="term" value="C:nucleus"/>
    <property type="evidence" value="ECO:0007669"/>
    <property type="project" value="TreeGrafter"/>
</dbReference>
<dbReference type="GO" id="GO:0003723">
    <property type="term" value="F:RNA binding"/>
    <property type="evidence" value="ECO:0007669"/>
    <property type="project" value="InterPro"/>
</dbReference>
<feature type="compositionally biased region" description="Basic and acidic residues" evidence="4">
    <location>
        <begin position="482"/>
        <end position="496"/>
    </location>
</feature>
<dbReference type="GO" id="GO:1990481">
    <property type="term" value="P:mRNA pseudouridine synthesis"/>
    <property type="evidence" value="ECO:0007669"/>
    <property type="project" value="TreeGrafter"/>
</dbReference>
<feature type="region of interest" description="Disordered" evidence="4">
    <location>
        <begin position="696"/>
        <end position="723"/>
    </location>
</feature>
<protein>
    <submittedName>
        <fullName evidence="6">Trna pseudouridine synthase</fullName>
    </submittedName>
</protein>
<feature type="domain" description="Pseudouridine synthase I TruA alpha/beta" evidence="5">
    <location>
        <begin position="981"/>
        <end position="1053"/>
    </location>
</feature>
<feature type="region of interest" description="Disordered" evidence="4">
    <location>
        <begin position="747"/>
        <end position="766"/>
    </location>
</feature>
<feature type="compositionally biased region" description="Basic and acidic residues" evidence="4">
    <location>
        <begin position="579"/>
        <end position="591"/>
    </location>
</feature>
<feature type="region of interest" description="Disordered" evidence="4">
    <location>
        <begin position="1"/>
        <end position="223"/>
    </location>
</feature>
<keyword evidence="2" id="KW-0819">tRNA processing</keyword>